<evidence type="ECO:0000256" key="7">
    <source>
        <dbReference type="RuleBase" id="RU003968"/>
    </source>
</evidence>
<feature type="signal peptide" evidence="9">
    <location>
        <begin position="1"/>
        <end position="22"/>
    </location>
</feature>
<keyword evidence="9" id="KW-0732">Signal</keyword>
<dbReference type="PROSITE" id="PS00624">
    <property type="entry name" value="GMC_OXRED_2"/>
    <property type="match status" value="1"/>
</dbReference>
<proteinExistence type="inferred from homology"/>
<comment type="cofactor">
    <cofactor evidence="1 6">
        <name>FAD</name>
        <dbReference type="ChEBI" id="CHEBI:57692"/>
    </cofactor>
</comment>
<dbReference type="SUPFAM" id="SSF51905">
    <property type="entry name" value="FAD/NAD(P)-binding domain"/>
    <property type="match status" value="1"/>
</dbReference>
<dbReference type="GO" id="GO:0050660">
    <property type="term" value="F:flavin adenine dinucleotide binding"/>
    <property type="evidence" value="ECO:0007669"/>
    <property type="project" value="InterPro"/>
</dbReference>
<accession>A0A371CXR0</accession>
<dbReference type="STRING" id="139420.A0A371CXR0"/>
<evidence type="ECO:0000256" key="5">
    <source>
        <dbReference type="PIRSR" id="PIRSR000137-1"/>
    </source>
</evidence>
<evidence type="ECO:0000256" key="9">
    <source>
        <dbReference type="SAM" id="SignalP"/>
    </source>
</evidence>
<evidence type="ECO:0000313" key="13">
    <source>
        <dbReference type="Proteomes" id="UP000256964"/>
    </source>
</evidence>
<gene>
    <name evidence="12" type="ORF">OH76DRAFT_1388653</name>
</gene>
<dbReference type="AlphaFoldDB" id="A0A371CXR0"/>
<dbReference type="GO" id="GO:0016614">
    <property type="term" value="F:oxidoreductase activity, acting on CH-OH group of donors"/>
    <property type="evidence" value="ECO:0007669"/>
    <property type="project" value="InterPro"/>
</dbReference>
<organism evidence="12 13">
    <name type="scientific">Lentinus brumalis</name>
    <dbReference type="NCBI Taxonomy" id="2498619"/>
    <lineage>
        <taxon>Eukaryota</taxon>
        <taxon>Fungi</taxon>
        <taxon>Dikarya</taxon>
        <taxon>Basidiomycota</taxon>
        <taxon>Agaricomycotina</taxon>
        <taxon>Agaricomycetes</taxon>
        <taxon>Polyporales</taxon>
        <taxon>Polyporaceae</taxon>
        <taxon>Lentinus</taxon>
    </lineage>
</organism>
<feature type="active site" description="Proton donor" evidence="5">
    <location>
        <position position="540"/>
    </location>
</feature>
<dbReference type="InterPro" id="IPR012132">
    <property type="entry name" value="GMC_OxRdtase"/>
</dbReference>
<dbReference type="Pfam" id="PF05199">
    <property type="entry name" value="GMC_oxred_C"/>
    <property type="match status" value="1"/>
</dbReference>
<keyword evidence="8" id="KW-0472">Membrane</keyword>
<dbReference type="EMBL" id="KZ857442">
    <property type="protein sequence ID" value="RDX45065.1"/>
    <property type="molecule type" value="Genomic_DNA"/>
</dbReference>
<dbReference type="PROSITE" id="PS00623">
    <property type="entry name" value="GMC_OXRED_1"/>
    <property type="match status" value="1"/>
</dbReference>
<reference evidence="12 13" key="1">
    <citation type="journal article" date="2018" name="Biotechnol. Biofuels">
        <title>Integrative visual omics of the white-rot fungus Polyporus brumalis exposes the biotechnological potential of its oxidative enzymes for delignifying raw plant biomass.</title>
        <authorList>
            <person name="Miyauchi S."/>
            <person name="Rancon A."/>
            <person name="Drula E."/>
            <person name="Hage H."/>
            <person name="Chaduli D."/>
            <person name="Favel A."/>
            <person name="Grisel S."/>
            <person name="Henrissat B."/>
            <person name="Herpoel-Gimbert I."/>
            <person name="Ruiz-Duenas F.J."/>
            <person name="Chevret D."/>
            <person name="Hainaut M."/>
            <person name="Lin J."/>
            <person name="Wang M."/>
            <person name="Pangilinan J."/>
            <person name="Lipzen A."/>
            <person name="Lesage-Meessen L."/>
            <person name="Navarro D."/>
            <person name="Riley R."/>
            <person name="Grigoriev I.V."/>
            <person name="Zhou S."/>
            <person name="Raouche S."/>
            <person name="Rosso M.N."/>
        </authorList>
    </citation>
    <scope>NUCLEOTIDE SEQUENCE [LARGE SCALE GENOMIC DNA]</scope>
    <source>
        <strain evidence="12 13">BRFM 1820</strain>
    </source>
</reference>
<dbReference type="PANTHER" id="PTHR11552:SF147">
    <property type="entry name" value="CHOLINE DEHYDROGENASE, MITOCHONDRIAL"/>
    <property type="match status" value="1"/>
</dbReference>
<dbReference type="InterPro" id="IPR007867">
    <property type="entry name" value="GMC_OxRtase_C"/>
</dbReference>
<feature type="domain" description="Glucose-methanol-choline oxidoreductase N-terminal" evidence="11">
    <location>
        <begin position="310"/>
        <end position="324"/>
    </location>
</feature>
<keyword evidence="3 7" id="KW-0285">Flavoprotein</keyword>
<protein>
    <submittedName>
        <fullName evidence="12">Aryl-alcohol-oxidase from pleurotus Eryingii</fullName>
    </submittedName>
</protein>
<evidence type="ECO:0000259" key="10">
    <source>
        <dbReference type="PROSITE" id="PS00623"/>
    </source>
</evidence>
<dbReference type="Proteomes" id="UP000256964">
    <property type="component" value="Unassembled WGS sequence"/>
</dbReference>
<evidence type="ECO:0000256" key="2">
    <source>
        <dbReference type="ARBA" id="ARBA00010790"/>
    </source>
</evidence>
<dbReference type="PIRSF" id="PIRSF000137">
    <property type="entry name" value="Alcohol_oxidase"/>
    <property type="match status" value="1"/>
</dbReference>
<sequence length="644" mass="68037">MFSLSVPAAVALLSLTAPSALAALLQSADDAASQLSSTKYDYIIVGGGTAGGVLANRLSEDSSNKVLLIEAGSSDYNNTNIQVPWLAPVLTHSQFDWNYTTAPQEALNNRSIGYARGKVLGGSSSINYMIYTRGSEDDWNRYASLTGDDGWKWDNVLDYAKKLENFTNAPSVANASSKFVSTVHSTKGPVGAGLPQVTLPIDQLALNAQQELSSSEFKFNQDLNAGDMTGMSWTPFAIADGARSNSARDYVEPALSRSNLDVLVNTQVVKVLKTGTDGDTPVVNGVQFTSGPKEKLYNLTATKEVILSAGAIGTPQILLLSGIGPADQAKALNIESIVDLPDVGQNMQDHPLLTTNFEVSSNDTLDNLTLNTTFQAEQLALWTNNRTGDFTLGACNSWAWQRLADNDTVFKNVTDPSAGSKSPHYQLIWSDLYIAFSGGAFPQGHFLTLISNLYTPISRGSLTLNTTDPFTYPIINPGLLSDEAGFDIHTMREALKAGRRFLGAKAWKDWIVAEYGASANATTDEAIDEYIRANALVVNHVSGTVAMGKSGSTGKGSGALNPDLTVKGVKGLRVVDASIFPIIPAGHTMVPVYILAERAADLVKNPSSGSGSSGSGGSNSAAPIGTSFVAGIASAIVALAAYLL</sequence>
<dbReference type="Pfam" id="PF00732">
    <property type="entry name" value="GMC_oxred_N"/>
    <property type="match status" value="1"/>
</dbReference>
<dbReference type="OrthoDB" id="269227at2759"/>
<keyword evidence="4 6" id="KW-0274">FAD</keyword>
<keyword evidence="8" id="KW-1133">Transmembrane helix</keyword>
<evidence type="ECO:0000259" key="11">
    <source>
        <dbReference type="PROSITE" id="PS00624"/>
    </source>
</evidence>
<dbReference type="InterPro" id="IPR036188">
    <property type="entry name" value="FAD/NAD-bd_sf"/>
</dbReference>
<evidence type="ECO:0000256" key="1">
    <source>
        <dbReference type="ARBA" id="ARBA00001974"/>
    </source>
</evidence>
<dbReference type="PANTHER" id="PTHR11552">
    <property type="entry name" value="GLUCOSE-METHANOL-CHOLINE GMC OXIDOREDUCTASE"/>
    <property type="match status" value="1"/>
</dbReference>
<name>A0A371CXR0_9APHY</name>
<feature type="chain" id="PRO_5016952139" evidence="9">
    <location>
        <begin position="23"/>
        <end position="644"/>
    </location>
</feature>
<dbReference type="Gene3D" id="3.30.560.10">
    <property type="entry name" value="Glucose Oxidase, domain 3"/>
    <property type="match status" value="1"/>
</dbReference>
<comment type="similarity">
    <text evidence="2 7">Belongs to the GMC oxidoreductase family.</text>
</comment>
<evidence type="ECO:0000256" key="6">
    <source>
        <dbReference type="PIRSR" id="PIRSR000137-2"/>
    </source>
</evidence>
<dbReference type="Gene3D" id="3.50.50.60">
    <property type="entry name" value="FAD/NAD(P)-binding domain"/>
    <property type="match status" value="1"/>
</dbReference>
<feature type="binding site" evidence="6">
    <location>
        <position position="119"/>
    </location>
    <ligand>
        <name>FAD</name>
        <dbReference type="ChEBI" id="CHEBI:57692"/>
    </ligand>
</feature>
<evidence type="ECO:0000256" key="3">
    <source>
        <dbReference type="ARBA" id="ARBA00022630"/>
    </source>
</evidence>
<evidence type="ECO:0000256" key="4">
    <source>
        <dbReference type="ARBA" id="ARBA00022827"/>
    </source>
</evidence>
<dbReference type="SUPFAM" id="SSF54373">
    <property type="entry name" value="FAD-linked reductases, C-terminal domain"/>
    <property type="match status" value="1"/>
</dbReference>
<feature type="active site" description="Proton acceptor" evidence="5">
    <location>
        <position position="587"/>
    </location>
</feature>
<evidence type="ECO:0000256" key="8">
    <source>
        <dbReference type="SAM" id="Phobius"/>
    </source>
</evidence>
<feature type="domain" description="Glucose-methanol-choline oxidoreductase N-terminal" evidence="10">
    <location>
        <begin position="117"/>
        <end position="140"/>
    </location>
</feature>
<keyword evidence="13" id="KW-1185">Reference proteome</keyword>
<evidence type="ECO:0000313" key="12">
    <source>
        <dbReference type="EMBL" id="RDX45065.1"/>
    </source>
</evidence>
<feature type="transmembrane region" description="Helical" evidence="8">
    <location>
        <begin position="621"/>
        <end position="643"/>
    </location>
</feature>
<dbReference type="InterPro" id="IPR000172">
    <property type="entry name" value="GMC_OxRdtase_N"/>
</dbReference>
<feature type="binding site" evidence="6">
    <location>
        <position position="268"/>
    </location>
    <ligand>
        <name>FAD</name>
        <dbReference type="ChEBI" id="CHEBI:57692"/>
    </ligand>
</feature>
<keyword evidence="8" id="KW-0812">Transmembrane</keyword>